<accession>A0A8K0DK59</accession>
<name>A0A8K0DK59_IGNLU</name>
<organism evidence="1 2">
    <name type="scientific">Ignelater luminosus</name>
    <name type="common">Cucubano</name>
    <name type="synonym">Pyrophorus luminosus</name>
    <dbReference type="NCBI Taxonomy" id="2038154"/>
    <lineage>
        <taxon>Eukaryota</taxon>
        <taxon>Metazoa</taxon>
        <taxon>Ecdysozoa</taxon>
        <taxon>Arthropoda</taxon>
        <taxon>Hexapoda</taxon>
        <taxon>Insecta</taxon>
        <taxon>Pterygota</taxon>
        <taxon>Neoptera</taxon>
        <taxon>Endopterygota</taxon>
        <taxon>Coleoptera</taxon>
        <taxon>Polyphaga</taxon>
        <taxon>Elateriformia</taxon>
        <taxon>Elateroidea</taxon>
        <taxon>Elateridae</taxon>
        <taxon>Agrypninae</taxon>
        <taxon>Pyrophorini</taxon>
        <taxon>Ignelater</taxon>
    </lineage>
</organism>
<dbReference type="AlphaFoldDB" id="A0A8K0DK59"/>
<dbReference type="EMBL" id="VTPC01001442">
    <property type="protein sequence ID" value="KAF2901945.1"/>
    <property type="molecule type" value="Genomic_DNA"/>
</dbReference>
<comment type="caution">
    <text evidence="1">The sequence shown here is derived from an EMBL/GenBank/DDBJ whole genome shotgun (WGS) entry which is preliminary data.</text>
</comment>
<dbReference type="Proteomes" id="UP000801492">
    <property type="component" value="Unassembled WGS sequence"/>
</dbReference>
<protein>
    <submittedName>
        <fullName evidence="1">Uncharacterized protein</fullName>
    </submittedName>
</protein>
<reference evidence="1" key="1">
    <citation type="submission" date="2019-08" db="EMBL/GenBank/DDBJ databases">
        <title>The genome of the North American firefly Photinus pyralis.</title>
        <authorList>
            <consortium name="Photinus pyralis genome working group"/>
            <person name="Fallon T.R."/>
            <person name="Sander Lower S.E."/>
            <person name="Weng J.-K."/>
        </authorList>
    </citation>
    <scope>NUCLEOTIDE SEQUENCE</scope>
    <source>
        <strain evidence="1">TRF0915ILg1</strain>
        <tissue evidence="1">Whole body</tissue>
    </source>
</reference>
<gene>
    <name evidence="1" type="ORF">ILUMI_04239</name>
</gene>
<dbReference type="OrthoDB" id="6744687at2759"/>
<evidence type="ECO:0000313" key="1">
    <source>
        <dbReference type="EMBL" id="KAF2901945.1"/>
    </source>
</evidence>
<evidence type="ECO:0000313" key="2">
    <source>
        <dbReference type="Proteomes" id="UP000801492"/>
    </source>
</evidence>
<proteinExistence type="predicted"/>
<keyword evidence="2" id="KW-1185">Reference proteome</keyword>
<sequence>MIQFCSTKTTNRDSYAYIADNRDAKIMLHFFVYSQEVKNIVTDIKTINESVLRTDHRLVKAEMKLWWDNQEEILVYTKLAVNRFKNPELKENYQEETNRSFKELKEINTEWDLKKMGTI</sequence>